<proteinExistence type="predicted"/>
<protein>
    <submittedName>
        <fullName evidence="1">Uncharacterized protein</fullName>
    </submittedName>
</protein>
<dbReference type="Proteomes" id="UP001166304">
    <property type="component" value="Unassembled WGS sequence"/>
</dbReference>
<gene>
    <name evidence="1" type="ORF">KTS37_12595</name>
</gene>
<accession>A0AA41G327</accession>
<dbReference type="RefSeq" id="WP_162413234.1">
    <property type="nucleotide sequence ID" value="NZ_JAHQXE010000003.1"/>
</dbReference>
<evidence type="ECO:0000313" key="1">
    <source>
        <dbReference type="EMBL" id="MBV0902626.1"/>
    </source>
</evidence>
<sequence>MTDTQFTVTGRASGTQASDATVTFGDGTVVAEGTIWGANGCKTAELAGVSYDGDADELTIAVATTDREGAGDGCTQAIVEIDYRAVVTVDGGLPGSVTVTHDHGDGPTTAATATR</sequence>
<dbReference type="EMBL" id="JAHQXE010000003">
    <property type="protein sequence ID" value="MBV0902626.1"/>
    <property type="molecule type" value="Genomic_DNA"/>
</dbReference>
<evidence type="ECO:0000313" key="2">
    <source>
        <dbReference type="Proteomes" id="UP001166304"/>
    </source>
</evidence>
<comment type="caution">
    <text evidence="1">The sequence shown here is derived from an EMBL/GenBank/DDBJ whole genome shotgun (WGS) entry which is preliminary data.</text>
</comment>
<reference evidence="1" key="1">
    <citation type="submission" date="2021-06" db="EMBL/GenBank/DDBJ databases">
        <title>New haloarchaea isolates fom saline soil.</title>
        <authorList>
            <person name="Duran-Viseras A."/>
            <person name="Sanchez-Porro C.S."/>
            <person name="Ventosa A."/>
        </authorList>
    </citation>
    <scope>NUCLEOTIDE SEQUENCE</scope>
    <source>
        <strain evidence="1">JCM 18369</strain>
    </source>
</reference>
<keyword evidence="2" id="KW-1185">Reference proteome</keyword>
<name>A0AA41G327_9EURY</name>
<dbReference type="AlphaFoldDB" id="A0AA41G327"/>
<organism evidence="1 2">
    <name type="scientific">Haloarcula salina</name>
    <dbReference type="NCBI Taxonomy" id="1429914"/>
    <lineage>
        <taxon>Archaea</taxon>
        <taxon>Methanobacteriati</taxon>
        <taxon>Methanobacteriota</taxon>
        <taxon>Stenosarchaea group</taxon>
        <taxon>Halobacteria</taxon>
        <taxon>Halobacteriales</taxon>
        <taxon>Haloarculaceae</taxon>
        <taxon>Haloarcula</taxon>
    </lineage>
</organism>